<dbReference type="InterPro" id="IPR011009">
    <property type="entry name" value="Kinase-like_dom_sf"/>
</dbReference>
<evidence type="ECO:0000256" key="5">
    <source>
        <dbReference type="ARBA" id="ARBA00022741"/>
    </source>
</evidence>
<dbReference type="EC" id="2.7.11.1" evidence="2"/>
<feature type="domain" description="Protein kinase" evidence="10">
    <location>
        <begin position="1"/>
        <end position="93"/>
    </location>
</feature>
<proteinExistence type="inferred from homology"/>
<dbReference type="PROSITE" id="PS00108">
    <property type="entry name" value="PROTEIN_KINASE_ST"/>
    <property type="match status" value="1"/>
</dbReference>
<comment type="similarity">
    <text evidence="1">Belongs to the protein kinase superfamily. CAMK Ser/Thr protein kinase family. PIM subfamily.</text>
</comment>
<dbReference type="PROSITE" id="PS50011">
    <property type="entry name" value="PROTEIN_KINASE_DOM"/>
    <property type="match status" value="1"/>
</dbReference>
<dbReference type="GO" id="GO:0005524">
    <property type="term" value="F:ATP binding"/>
    <property type="evidence" value="ECO:0007669"/>
    <property type="project" value="UniProtKB-KW"/>
</dbReference>
<comment type="catalytic activity">
    <reaction evidence="8">
        <text>L-threonyl-[protein] + ATP = O-phospho-L-threonyl-[protein] + ADP + H(+)</text>
        <dbReference type="Rhea" id="RHEA:46608"/>
        <dbReference type="Rhea" id="RHEA-COMP:11060"/>
        <dbReference type="Rhea" id="RHEA-COMP:11605"/>
        <dbReference type="ChEBI" id="CHEBI:15378"/>
        <dbReference type="ChEBI" id="CHEBI:30013"/>
        <dbReference type="ChEBI" id="CHEBI:30616"/>
        <dbReference type="ChEBI" id="CHEBI:61977"/>
        <dbReference type="ChEBI" id="CHEBI:456216"/>
        <dbReference type="EC" id="2.7.11.1"/>
    </reaction>
</comment>
<evidence type="ECO:0000256" key="7">
    <source>
        <dbReference type="ARBA" id="ARBA00022840"/>
    </source>
</evidence>
<sequence>VLEAMRHCTSCGILHCDFKTENILVDLATSEAKLLDFGCGTLLWDTIYTRLEQHRPDELRPCHIGTLEYSRPEWIFFGCYHGQPATIWSLSIL</sequence>
<gene>
    <name evidence="11" type="primary">Pim1_5</name>
    <name evidence="11" type="ORF">VIRALT_R13639</name>
</gene>
<accession>A0A7K5LER7</accession>
<evidence type="ECO:0000256" key="6">
    <source>
        <dbReference type="ARBA" id="ARBA00022777"/>
    </source>
</evidence>
<dbReference type="PANTHER" id="PTHR22984:SF11">
    <property type="entry name" value="AURORA KINASE-RELATED"/>
    <property type="match status" value="1"/>
</dbReference>
<dbReference type="GO" id="GO:0005737">
    <property type="term" value="C:cytoplasm"/>
    <property type="evidence" value="ECO:0007669"/>
    <property type="project" value="TreeGrafter"/>
</dbReference>
<dbReference type="Gene3D" id="1.10.510.10">
    <property type="entry name" value="Transferase(Phosphotransferase) domain 1"/>
    <property type="match status" value="1"/>
</dbReference>
<feature type="non-terminal residue" evidence="11">
    <location>
        <position position="1"/>
    </location>
</feature>
<dbReference type="EMBL" id="VZRF01010601">
    <property type="protein sequence ID" value="NWT16503.1"/>
    <property type="molecule type" value="Genomic_DNA"/>
</dbReference>
<evidence type="ECO:0000256" key="1">
    <source>
        <dbReference type="ARBA" id="ARBA00005505"/>
    </source>
</evidence>
<protein>
    <recommendedName>
        <fullName evidence="2">non-specific serine/threonine protein kinase</fullName>
        <ecNumber evidence="2">2.7.11.1</ecNumber>
    </recommendedName>
</protein>
<organism evidence="11 12">
    <name type="scientific">Vireo altiloquus</name>
    <name type="common">Black-whiskered vireo</name>
    <name type="synonym">Muscicapa altiloqua</name>
    <dbReference type="NCBI Taxonomy" id="34956"/>
    <lineage>
        <taxon>Eukaryota</taxon>
        <taxon>Metazoa</taxon>
        <taxon>Chordata</taxon>
        <taxon>Craniata</taxon>
        <taxon>Vertebrata</taxon>
        <taxon>Euteleostomi</taxon>
        <taxon>Archelosauria</taxon>
        <taxon>Archosauria</taxon>
        <taxon>Dinosauria</taxon>
        <taxon>Saurischia</taxon>
        <taxon>Theropoda</taxon>
        <taxon>Coelurosauria</taxon>
        <taxon>Aves</taxon>
        <taxon>Neognathae</taxon>
        <taxon>Neoaves</taxon>
        <taxon>Telluraves</taxon>
        <taxon>Australaves</taxon>
        <taxon>Passeriformes</taxon>
        <taxon>Corvoidea</taxon>
        <taxon>Vireonidae</taxon>
        <taxon>Vireoninae</taxon>
        <taxon>Vireo</taxon>
    </lineage>
</organism>
<dbReference type="SUPFAM" id="SSF56112">
    <property type="entry name" value="Protein kinase-like (PK-like)"/>
    <property type="match status" value="1"/>
</dbReference>
<dbReference type="AlphaFoldDB" id="A0A7K5LER7"/>
<reference evidence="11 12" key="1">
    <citation type="submission" date="2019-09" db="EMBL/GenBank/DDBJ databases">
        <title>Bird 10,000 Genomes (B10K) Project - Family phase.</title>
        <authorList>
            <person name="Zhang G."/>
        </authorList>
    </citation>
    <scope>NUCLEOTIDE SEQUENCE [LARGE SCALE GENOMIC DNA]</scope>
    <source>
        <strain evidence="11">B10K-DU-001-22</strain>
        <tissue evidence="11">Muscle</tissue>
    </source>
</reference>
<evidence type="ECO:0000256" key="2">
    <source>
        <dbReference type="ARBA" id="ARBA00012513"/>
    </source>
</evidence>
<dbReference type="InterPro" id="IPR008271">
    <property type="entry name" value="Ser/Thr_kinase_AS"/>
</dbReference>
<feature type="non-terminal residue" evidence="11">
    <location>
        <position position="93"/>
    </location>
</feature>
<evidence type="ECO:0000256" key="3">
    <source>
        <dbReference type="ARBA" id="ARBA00022527"/>
    </source>
</evidence>
<dbReference type="PANTHER" id="PTHR22984">
    <property type="entry name" value="SERINE/THREONINE-PROTEIN KINASE PIM"/>
    <property type="match status" value="1"/>
</dbReference>
<dbReference type="GO" id="GO:0004674">
    <property type="term" value="F:protein serine/threonine kinase activity"/>
    <property type="evidence" value="ECO:0007669"/>
    <property type="project" value="UniProtKB-KW"/>
</dbReference>
<dbReference type="InterPro" id="IPR000719">
    <property type="entry name" value="Prot_kinase_dom"/>
</dbReference>
<dbReference type="GO" id="GO:0007346">
    <property type="term" value="P:regulation of mitotic cell cycle"/>
    <property type="evidence" value="ECO:0007669"/>
    <property type="project" value="TreeGrafter"/>
</dbReference>
<evidence type="ECO:0000313" key="11">
    <source>
        <dbReference type="EMBL" id="NWT16503.1"/>
    </source>
</evidence>
<name>A0A7K5LER7_VIRAL</name>
<keyword evidence="12" id="KW-1185">Reference proteome</keyword>
<comment type="caution">
    <text evidence="11">The sequence shown here is derived from an EMBL/GenBank/DDBJ whole genome shotgun (WGS) entry which is preliminary data.</text>
</comment>
<keyword evidence="7" id="KW-0067">ATP-binding</keyword>
<comment type="catalytic activity">
    <reaction evidence="9">
        <text>L-seryl-[protein] + ATP = O-phospho-L-seryl-[protein] + ADP + H(+)</text>
        <dbReference type="Rhea" id="RHEA:17989"/>
        <dbReference type="Rhea" id="RHEA-COMP:9863"/>
        <dbReference type="Rhea" id="RHEA-COMP:11604"/>
        <dbReference type="ChEBI" id="CHEBI:15378"/>
        <dbReference type="ChEBI" id="CHEBI:29999"/>
        <dbReference type="ChEBI" id="CHEBI:30616"/>
        <dbReference type="ChEBI" id="CHEBI:83421"/>
        <dbReference type="ChEBI" id="CHEBI:456216"/>
        <dbReference type="EC" id="2.7.11.1"/>
    </reaction>
</comment>
<dbReference type="GO" id="GO:0043066">
    <property type="term" value="P:negative regulation of apoptotic process"/>
    <property type="evidence" value="ECO:0007669"/>
    <property type="project" value="TreeGrafter"/>
</dbReference>
<evidence type="ECO:0000256" key="9">
    <source>
        <dbReference type="ARBA" id="ARBA00048679"/>
    </source>
</evidence>
<evidence type="ECO:0000259" key="10">
    <source>
        <dbReference type="PROSITE" id="PS50011"/>
    </source>
</evidence>
<dbReference type="InterPro" id="IPR051138">
    <property type="entry name" value="PIM_Ser/Thr_kinase"/>
</dbReference>
<dbReference type="Proteomes" id="UP000589495">
    <property type="component" value="Unassembled WGS sequence"/>
</dbReference>
<dbReference type="Pfam" id="PF00069">
    <property type="entry name" value="Pkinase"/>
    <property type="match status" value="1"/>
</dbReference>
<evidence type="ECO:0000256" key="8">
    <source>
        <dbReference type="ARBA" id="ARBA00047899"/>
    </source>
</evidence>
<keyword evidence="4" id="KW-0808">Transferase</keyword>
<keyword evidence="3" id="KW-0723">Serine/threonine-protein kinase</keyword>
<evidence type="ECO:0000256" key="4">
    <source>
        <dbReference type="ARBA" id="ARBA00022679"/>
    </source>
</evidence>
<keyword evidence="6 11" id="KW-0418">Kinase</keyword>
<evidence type="ECO:0000313" key="12">
    <source>
        <dbReference type="Proteomes" id="UP000589495"/>
    </source>
</evidence>
<keyword evidence="5" id="KW-0547">Nucleotide-binding</keyword>